<dbReference type="RefSeq" id="WP_022611498.1">
    <property type="nucleotide sequence ID" value="NZ_LK391965.1"/>
</dbReference>
<gene>
    <name evidence="2" type="ORF">VIBNISOn1_1750005</name>
</gene>
<comment type="caution">
    <text evidence="2">The sequence shown here is derived from an EMBL/GenBank/DDBJ whole genome shotgun (WGS) entry which is preliminary data.</text>
</comment>
<dbReference type="AlphaFoldDB" id="A0AAV2VNN1"/>
<reference evidence="2 3" key="1">
    <citation type="journal article" date="2013" name="ISME J.">
        <title>Comparative genomics of pathogenic lineages of Vibrio nigripulchritudo identifies virulence-associated traits.</title>
        <authorList>
            <person name="Goudenege D."/>
            <person name="Labreuche Y."/>
            <person name="Krin E."/>
            <person name="Ansquer D."/>
            <person name="Mangenot S."/>
            <person name="Calteau A."/>
            <person name="Medigue C."/>
            <person name="Mazel D."/>
            <person name="Polz M.F."/>
            <person name="Le Roux F."/>
        </authorList>
    </citation>
    <scope>NUCLEOTIDE SEQUENCE [LARGE SCALE GENOMIC DNA]</scope>
    <source>
        <strain evidence="2 3">SOn1</strain>
    </source>
</reference>
<accession>A0AAV2VNN1</accession>
<feature type="domain" description="LTD" evidence="1">
    <location>
        <begin position="37"/>
        <end position="146"/>
    </location>
</feature>
<dbReference type="Proteomes" id="UP000018211">
    <property type="component" value="Unassembled WGS sequence"/>
</dbReference>
<dbReference type="EMBL" id="CAOF01000085">
    <property type="protein sequence ID" value="CCO46333.1"/>
    <property type="molecule type" value="Genomic_DNA"/>
</dbReference>
<sequence>MALTIQYIQEQLKNLLEIRLATALTKQQLDELWEDLNRIQETSQVEIGELDFKGQTVHLDEYIDIVNRGGLAIDLTSWKILAGSPDQEFEFPEGSVLAPYGKIRVATSGDSEFSFQSDKPIWNNHGDTATLLNPHGQSVSTLAYGGDAYPDVLITNIYFDGEEKHTEGDEYVEISNVSDNTVDIGAWRVESVRNQTTFTFPEGIRLQAQSSVKVFTNKEHLNEGEFSFCSPRAIWNNEQGHCKLFDYLDHEVGSYQY</sequence>
<name>A0AAV2VNN1_9VIBR</name>
<evidence type="ECO:0000313" key="2">
    <source>
        <dbReference type="EMBL" id="CCO46333.1"/>
    </source>
</evidence>
<dbReference type="SUPFAM" id="SSF74853">
    <property type="entry name" value="Lamin A/C globular tail domain"/>
    <property type="match status" value="2"/>
</dbReference>
<dbReference type="InterPro" id="IPR036415">
    <property type="entry name" value="Lamin_tail_dom_sf"/>
</dbReference>
<protein>
    <submittedName>
        <fullName evidence="2">Lamin A/C globular tail domain protein</fullName>
    </submittedName>
</protein>
<organism evidence="2 3">
    <name type="scientific">Vibrio nigripulchritudo SOn1</name>
    <dbReference type="NCBI Taxonomy" id="1238450"/>
    <lineage>
        <taxon>Bacteria</taxon>
        <taxon>Pseudomonadati</taxon>
        <taxon>Pseudomonadota</taxon>
        <taxon>Gammaproteobacteria</taxon>
        <taxon>Vibrionales</taxon>
        <taxon>Vibrionaceae</taxon>
        <taxon>Vibrio</taxon>
    </lineage>
</organism>
<dbReference type="PROSITE" id="PS51841">
    <property type="entry name" value="LTD"/>
    <property type="match status" value="2"/>
</dbReference>
<dbReference type="InterPro" id="IPR001322">
    <property type="entry name" value="Lamin_tail_dom"/>
</dbReference>
<evidence type="ECO:0000259" key="1">
    <source>
        <dbReference type="PROSITE" id="PS51841"/>
    </source>
</evidence>
<dbReference type="Pfam" id="PF00932">
    <property type="entry name" value="LTD"/>
    <property type="match status" value="2"/>
</dbReference>
<proteinExistence type="predicted"/>
<feature type="domain" description="LTD" evidence="1">
    <location>
        <begin position="147"/>
        <end position="257"/>
    </location>
</feature>
<evidence type="ECO:0000313" key="3">
    <source>
        <dbReference type="Proteomes" id="UP000018211"/>
    </source>
</evidence>
<dbReference type="Gene3D" id="2.60.40.1260">
    <property type="entry name" value="Lamin Tail domain"/>
    <property type="match status" value="2"/>
</dbReference>